<dbReference type="AlphaFoldDB" id="A0A2I8EKY3"/>
<dbReference type="Proteomes" id="UP000243502">
    <property type="component" value="Chromosome 1"/>
</dbReference>
<feature type="transmembrane region" description="Helical" evidence="1">
    <location>
        <begin position="36"/>
        <end position="55"/>
    </location>
</feature>
<evidence type="ECO:0000313" key="3">
    <source>
        <dbReference type="Proteomes" id="UP000243502"/>
    </source>
</evidence>
<accession>A0A2I8EKY3</accession>
<keyword evidence="1" id="KW-0472">Membrane</keyword>
<evidence type="ECO:0000256" key="1">
    <source>
        <dbReference type="SAM" id="Phobius"/>
    </source>
</evidence>
<gene>
    <name evidence="2" type="ORF">C2L65_12040</name>
</gene>
<keyword evidence="1" id="KW-0812">Transmembrane</keyword>
<evidence type="ECO:0000313" key="2">
    <source>
        <dbReference type="EMBL" id="AUT60253.1"/>
    </source>
</evidence>
<name>A0A2I8EKY3_9BURK</name>
<dbReference type="RefSeq" id="WP_042307458.1">
    <property type="nucleotide sequence ID" value="NZ_CP026111.1"/>
</dbReference>
<dbReference type="OrthoDB" id="9006602at2"/>
<organism evidence="2 3">
    <name type="scientific">Paraburkholderia terrae</name>
    <dbReference type="NCBI Taxonomy" id="311230"/>
    <lineage>
        <taxon>Bacteria</taxon>
        <taxon>Pseudomonadati</taxon>
        <taxon>Pseudomonadota</taxon>
        <taxon>Betaproteobacteria</taxon>
        <taxon>Burkholderiales</taxon>
        <taxon>Burkholderiaceae</taxon>
        <taxon>Paraburkholderia</taxon>
    </lineage>
</organism>
<proteinExistence type="predicted"/>
<keyword evidence="1" id="KW-1133">Transmembrane helix</keyword>
<reference evidence="2 3" key="1">
    <citation type="submission" date="2018-01" db="EMBL/GenBank/DDBJ databases">
        <title>Species boundaries and ecological features among Paraburkholderia terrae DSMZ17804T, P. hospita DSMZ17164T and P. caribensis DSMZ13236T.</title>
        <authorList>
            <person name="Pratama A.A."/>
        </authorList>
    </citation>
    <scope>NUCLEOTIDE SEQUENCE [LARGE SCALE GENOMIC DNA]</scope>
    <source>
        <strain evidence="2 3">DSM 17804</strain>
    </source>
</reference>
<sequence length="176" mass="18547">MKRSGPGGVDGAAAGDAVFAHNALHIQAFRLKMRTSLLACLSAALFMLPLVSIAVPSSVPVSMTGSADSGDTVELRFDSPPSKTATLLIKGDRTGSAQKTVPCTYELEPTQKGALENPIVKITFNGKQTMTIACDPLSDNCHADSYPTVGGTSFSVLWHITRADMQAANTKARLPR</sequence>
<dbReference type="EMBL" id="CP026111">
    <property type="protein sequence ID" value="AUT60253.1"/>
    <property type="molecule type" value="Genomic_DNA"/>
</dbReference>
<dbReference type="KEGG" id="pter:C2L65_12040"/>
<protein>
    <submittedName>
        <fullName evidence="2">Uncharacterized protein</fullName>
    </submittedName>
</protein>